<reference evidence="1" key="1">
    <citation type="journal article" date="2014" name="Front. Microbiol.">
        <title>High frequency of phylogenetically diverse reductive dehalogenase-homologous genes in deep subseafloor sedimentary metagenomes.</title>
        <authorList>
            <person name="Kawai M."/>
            <person name="Futagami T."/>
            <person name="Toyoda A."/>
            <person name="Takaki Y."/>
            <person name="Nishi S."/>
            <person name="Hori S."/>
            <person name="Arai W."/>
            <person name="Tsubouchi T."/>
            <person name="Morono Y."/>
            <person name="Uchiyama I."/>
            <person name="Ito T."/>
            <person name="Fujiyama A."/>
            <person name="Inagaki F."/>
            <person name="Takami H."/>
        </authorList>
    </citation>
    <scope>NUCLEOTIDE SEQUENCE</scope>
    <source>
        <strain evidence="1">Expedition CK06-06</strain>
    </source>
</reference>
<organism evidence="1">
    <name type="scientific">marine sediment metagenome</name>
    <dbReference type="NCBI Taxonomy" id="412755"/>
    <lineage>
        <taxon>unclassified sequences</taxon>
        <taxon>metagenomes</taxon>
        <taxon>ecological metagenomes</taxon>
    </lineage>
</organism>
<evidence type="ECO:0000313" key="1">
    <source>
        <dbReference type="EMBL" id="GAG03551.1"/>
    </source>
</evidence>
<accession>X0VSN9</accession>
<dbReference type="EMBL" id="BARS01029355">
    <property type="protein sequence ID" value="GAG03551.1"/>
    <property type="molecule type" value="Genomic_DNA"/>
</dbReference>
<comment type="caution">
    <text evidence="1">The sequence shown here is derived from an EMBL/GenBank/DDBJ whole genome shotgun (WGS) entry which is preliminary data.</text>
</comment>
<feature type="non-terminal residue" evidence="1">
    <location>
        <position position="1"/>
    </location>
</feature>
<dbReference type="AlphaFoldDB" id="X0VSN9"/>
<gene>
    <name evidence="1" type="ORF">S01H1_45885</name>
</gene>
<protein>
    <submittedName>
        <fullName evidence="1">Uncharacterized protein</fullName>
    </submittedName>
</protein>
<feature type="non-terminal residue" evidence="1">
    <location>
        <position position="263"/>
    </location>
</feature>
<proteinExistence type="predicted"/>
<sequence length="263" mass="27267">AFRQEQGSALSNFDIGNAYELFRGGMVPGMFGGGRMKKMPGFVGGGEIFDPDEGLNTVDKFALDLLTGIIPGIGTVKDISELIRGKSTFGGEDLGAFGYGVTALSAMISLLPAGSVIGKLLKGAGISKGAFKGGRKAIEALAEAAPASKYTAFINGAAEIAEGGKSLTLADPELLDLITRSGIFSDVNAAFKLFKERGVSAVIDPALVGLNKTGLFNPNTGIMKLAPAFLRKGGLGHFFESMAHESFHALKAFLKSDIGEAAE</sequence>
<name>X0VSN9_9ZZZZ</name>